<sequence length="271" mass="31469">MIQVILYFTLNFAGFFVFLAIWNWLPKPKPFDYTTIPGMKLNVSSAEEIPEMVKLPGERVEKEFKGHFEDIKSKTSNFRELLDFLNTKYGPLSSFWWSSRYVVVVSNEKFVGELKKYRSHLVAVTPFGIGSYLHADPKYCTAQKLNTISIRGGTQAPKIDNTLSEESQNRLMMTLDSMTDDVTEKCDVAQIIDNLKQCKVQMKKNRKSLGRPLLVVFDEEIWVDAHPIPKYIPIIIHVSEIIRNWTEDELFPKYYAQFYWLPGFQMITDVS</sequence>
<accession>C0Z1Y6</accession>
<dbReference type="OrthoDB" id="1470350at2759"/>
<keyword evidence="1" id="KW-0472">Membrane</keyword>
<organism evidence="2 3">
    <name type="scientific">Caenorhabditis elegans</name>
    <dbReference type="NCBI Taxonomy" id="6239"/>
    <lineage>
        <taxon>Eukaryota</taxon>
        <taxon>Metazoa</taxon>
        <taxon>Ecdysozoa</taxon>
        <taxon>Nematoda</taxon>
        <taxon>Chromadorea</taxon>
        <taxon>Rhabditida</taxon>
        <taxon>Rhabditina</taxon>
        <taxon>Rhabditomorpha</taxon>
        <taxon>Rhabditoidea</taxon>
        <taxon>Rhabditidae</taxon>
        <taxon>Peloderinae</taxon>
        <taxon>Caenorhabditis</taxon>
    </lineage>
</organism>
<evidence type="ECO:0000313" key="3">
    <source>
        <dbReference type="Proteomes" id="UP000001940"/>
    </source>
</evidence>
<proteinExistence type="evidence at protein level"/>
<dbReference type="InParanoid" id="C0Z1Y6"/>
<protein>
    <submittedName>
        <fullName evidence="2">Uncharacterized protein</fullName>
    </submittedName>
</protein>
<dbReference type="SMR" id="C0Z1Y6"/>
<name>C0Z1Y6_CAEEL</name>
<dbReference type="EMBL" id="BX284603">
    <property type="protein sequence ID" value="CCD70938.1"/>
    <property type="molecule type" value="Genomic_DNA"/>
</dbReference>
<dbReference type="HOGENOM" id="CLU_1020229_0_0_1"/>
<dbReference type="Bgee" id="WBGene00018241">
    <property type="expression patterns" value="Expressed in pharyngeal muscle cell (C elegans) and 3 other cell types or tissues"/>
</dbReference>
<evidence type="ECO:0000256" key="1">
    <source>
        <dbReference type="SAM" id="Phobius"/>
    </source>
</evidence>
<dbReference type="OMA" id="TIPGMKL"/>
<dbReference type="AGR" id="WB:WBGene00018241"/>
<dbReference type="Proteomes" id="UP000001940">
    <property type="component" value="Chromosome III"/>
</dbReference>
<dbReference type="WormBase" id="F40G9.5">
    <property type="protein sequence ID" value="CE42113"/>
    <property type="gene ID" value="WBGene00018241"/>
</dbReference>
<evidence type="ECO:0000313" key="4">
    <source>
        <dbReference type="WormBase" id="F40G9.5"/>
    </source>
</evidence>
<evidence type="ECO:0007829" key="5">
    <source>
        <dbReference type="PeptideAtlas" id="C0Z1Y6"/>
    </source>
</evidence>
<gene>
    <name evidence="2" type="ORF">CELE_F40G9.5</name>
    <name evidence="2 4" type="ORF">F40G9.5</name>
</gene>
<dbReference type="PeptideAtlas" id="C0Z1Y6"/>
<dbReference type="FunCoup" id="C0Z1Y6">
    <property type="interactions" value="965"/>
</dbReference>
<dbReference type="PaxDb" id="6239-F40G9.5"/>
<feature type="transmembrane region" description="Helical" evidence="1">
    <location>
        <begin position="6"/>
        <end position="25"/>
    </location>
</feature>
<dbReference type="AlphaFoldDB" id="C0Z1Y6"/>
<reference evidence="2 3" key="1">
    <citation type="journal article" date="1998" name="Science">
        <title>Genome sequence of the nematode C. elegans: a platform for investigating biology.</title>
        <authorList>
            <consortium name="The C. elegans sequencing consortium"/>
            <person name="Sulson J.E."/>
            <person name="Waterston R."/>
        </authorList>
    </citation>
    <scope>NUCLEOTIDE SEQUENCE [LARGE SCALE GENOMIC DNA]</scope>
    <source>
        <strain evidence="2 3">Bristol N2</strain>
    </source>
</reference>
<dbReference type="eggNOG" id="ENOG502T17Y">
    <property type="taxonomic scope" value="Eukaryota"/>
</dbReference>
<evidence type="ECO:0000313" key="2">
    <source>
        <dbReference type="EMBL" id="CCD70938.1"/>
    </source>
</evidence>
<keyword evidence="5" id="KW-1267">Proteomics identification</keyword>
<keyword evidence="1" id="KW-1133">Transmembrane helix</keyword>
<keyword evidence="3" id="KW-1185">Reference proteome</keyword>
<keyword evidence="1" id="KW-0812">Transmembrane</keyword>